<organism evidence="1 2">
    <name type="scientific">Thalictrum thalictroides</name>
    <name type="common">Rue-anemone</name>
    <name type="synonym">Anemone thalictroides</name>
    <dbReference type="NCBI Taxonomy" id="46969"/>
    <lineage>
        <taxon>Eukaryota</taxon>
        <taxon>Viridiplantae</taxon>
        <taxon>Streptophyta</taxon>
        <taxon>Embryophyta</taxon>
        <taxon>Tracheophyta</taxon>
        <taxon>Spermatophyta</taxon>
        <taxon>Magnoliopsida</taxon>
        <taxon>Ranunculales</taxon>
        <taxon>Ranunculaceae</taxon>
        <taxon>Thalictroideae</taxon>
        <taxon>Thalictrum</taxon>
    </lineage>
</organism>
<protein>
    <submittedName>
        <fullName evidence="1">Uncharacterized protein</fullName>
    </submittedName>
</protein>
<dbReference type="OrthoDB" id="1915362at2759"/>
<accession>A0A7J6VCN5</accession>
<evidence type="ECO:0000313" key="1">
    <source>
        <dbReference type="EMBL" id="KAF5181965.1"/>
    </source>
</evidence>
<dbReference type="Proteomes" id="UP000554482">
    <property type="component" value="Unassembled WGS sequence"/>
</dbReference>
<reference evidence="1 2" key="1">
    <citation type="submission" date="2020-06" db="EMBL/GenBank/DDBJ databases">
        <title>Transcriptomic and genomic resources for Thalictrum thalictroides and T. hernandezii: Facilitating candidate gene discovery in an emerging model plant lineage.</title>
        <authorList>
            <person name="Arias T."/>
            <person name="Riano-Pachon D.M."/>
            <person name="Di Stilio V.S."/>
        </authorList>
    </citation>
    <scope>NUCLEOTIDE SEQUENCE [LARGE SCALE GENOMIC DNA]</scope>
    <source>
        <strain evidence="2">cv. WT478/WT964</strain>
        <tissue evidence="1">Leaves</tissue>
    </source>
</reference>
<evidence type="ECO:0000313" key="2">
    <source>
        <dbReference type="Proteomes" id="UP000554482"/>
    </source>
</evidence>
<comment type="caution">
    <text evidence="1">The sequence shown here is derived from an EMBL/GenBank/DDBJ whole genome shotgun (WGS) entry which is preliminary data.</text>
</comment>
<keyword evidence="2" id="KW-1185">Reference proteome</keyword>
<name>A0A7J6VCN5_THATH</name>
<dbReference type="AlphaFoldDB" id="A0A7J6VCN5"/>
<gene>
    <name evidence="1" type="ORF">FRX31_028448</name>
</gene>
<dbReference type="EMBL" id="JABWDY010035471">
    <property type="protein sequence ID" value="KAF5181965.1"/>
    <property type="molecule type" value="Genomic_DNA"/>
</dbReference>
<sequence length="78" mass="8626">MVSFLPCLDARKLMINNVEKKNADQVSSVSTLTVLVQPSPRSQNEHSTTVIFDEEHFITHLAKIDRILESVPSPGAGH</sequence>
<proteinExistence type="predicted"/>